<evidence type="ECO:0000313" key="1">
    <source>
        <dbReference type="EMBL" id="VVU99569.1"/>
    </source>
</evidence>
<evidence type="ECO:0000313" key="2">
    <source>
        <dbReference type="Proteomes" id="UP000356253"/>
    </source>
</evidence>
<dbReference type="Proteomes" id="UP000356253">
    <property type="component" value="Unassembled WGS sequence"/>
</dbReference>
<protein>
    <submittedName>
        <fullName evidence="1">Uncharacterized protein</fullName>
    </submittedName>
</protein>
<comment type="caution">
    <text evidence="1">The sequence shown here is derived from an EMBL/GenBank/DDBJ whole genome shotgun (WGS) entry which is preliminary data.</text>
</comment>
<sequence>MAFFIKQNNELVQLSGNLTVSTAHLVRTHIETLLKNIDFFTIDLSEIDSIDTGSVLELRSLVETAFKKGKKIAFMGKQNQKIIGAFKRCNVNLFKGKFTIAA</sequence>
<dbReference type="EMBL" id="CABVMM010000003">
    <property type="protein sequence ID" value="VVU99569.1"/>
    <property type="molecule type" value="Genomic_DNA"/>
</dbReference>
<accession>A0AC61Y866</accession>
<organism evidence="1 2">
    <name type="scientific">Mesonia oceanica</name>
    <dbReference type="NCBI Taxonomy" id="2687242"/>
    <lineage>
        <taxon>Bacteria</taxon>
        <taxon>Pseudomonadati</taxon>
        <taxon>Bacteroidota</taxon>
        <taxon>Flavobacteriia</taxon>
        <taxon>Flavobacteriales</taxon>
        <taxon>Flavobacteriaceae</taxon>
        <taxon>Mesonia</taxon>
    </lineage>
</organism>
<proteinExistence type="predicted"/>
<gene>
    <name evidence="1" type="ORF">FVB9532_00824</name>
</gene>
<reference evidence="1" key="1">
    <citation type="submission" date="2019-09" db="EMBL/GenBank/DDBJ databases">
        <authorList>
            <person name="Rodrigo-Torres L."/>
            <person name="Arahal R. D."/>
            <person name="Lucena T."/>
        </authorList>
    </citation>
    <scope>NUCLEOTIDE SEQUENCE</scope>
    <source>
        <strain evidence="1">ISS653</strain>
    </source>
</reference>
<keyword evidence="2" id="KW-1185">Reference proteome</keyword>
<name>A0AC61Y866_9FLAO</name>